<dbReference type="Gene3D" id="1.20.1280.50">
    <property type="match status" value="1"/>
</dbReference>
<feature type="non-terminal residue" evidence="2">
    <location>
        <position position="1"/>
    </location>
</feature>
<dbReference type="InterPro" id="IPR053781">
    <property type="entry name" value="F-box_AtFBL13-like"/>
</dbReference>
<dbReference type="Pfam" id="PF00646">
    <property type="entry name" value="F-box"/>
    <property type="match status" value="1"/>
</dbReference>
<organism evidence="2 3">
    <name type="scientific">Eragrostis curvula</name>
    <name type="common">weeping love grass</name>
    <dbReference type="NCBI Taxonomy" id="38414"/>
    <lineage>
        <taxon>Eukaryota</taxon>
        <taxon>Viridiplantae</taxon>
        <taxon>Streptophyta</taxon>
        <taxon>Embryophyta</taxon>
        <taxon>Tracheophyta</taxon>
        <taxon>Spermatophyta</taxon>
        <taxon>Magnoliopsida</taxon>
        <taxon>Liliopsida</taxon>
        <taxon>Poales</taxon>
        <taxon>Poaceae</taxon>
        <taxon>PACMAD clade</taxon>
        <taxon>Chloridoideae</taxon>
        <taxon>Eragrostideae</taxon>
        <taxon>Eragrostidinae</taxon>
        <taxon>Eragrostis</taxon>
    </lineage>
</organism>
<reference evidence="2 3" key="1">
    <citation type="journal article" date="2019" name="Sci. Rep.">
        <title>A high-quality genome of Eragrostis curvula grass provides insights into Poaceae evolution and supports new strategies to enhance forage quality.</title>
        <authorList>
            <person name="Carballo J."/>
            <person name="Santos B.A.C.M."/>
            <person name="Zappacosta D."/>
            <person name="Garbus I."/>
            <person name="Selva J.P."/>
            <person name="Gallo C.A."/>
            <person name="Diaz A."/>
            <person name="Albertini E."/>
            <person name="Caccamo M."/>
            <person name="Echenique V."/>
        </authorList>
    </citation>
    <scope>NUCLEOTIDE SEQUENCE [LARGE SCALE GENOMIC DNA]</scope>
    <source>
        <strain evidence="3">cv. Victoria</strain>
        <tissue evidence="2">Leaf</tissue>
    </source>
</reference>
<dbReference type="Gramene" id="TVU16834">
    <property type="protein sequence ID" value="TVU16834"/>
    <property type="gene ID" value="EJB05_36989"/>
</dbReference>
<evidence type="ECO:0000259" key="1">
    <source>
        <dbReference type="PROSITE" id="PS50181"/>
    </source>
</evidence>
<protein>
    <recommendedName>
        <fullName evidence="1">F-box domain-containing protein</fullName>
    </recommendedName>
</protein>
<evidence type="ECO:0000313" key="2">
    <source>
        <dbReference type="EMBL" id="TVU16834.1"/>
    </source>
</evidence>
<dbReference type="PROSITE" id="PS50181">
    <property type="entry name" value="FBOX"/>
    <property type="match status" value="1"/>
</dbReference>
<dbReference type="PANTHER" id="PTHR34223:SF80">
    <property type="entry name" value="OS11G0205900 PROTEIN"/>
    <property type="match status" value="1"/>
</dbReference>
<dbReference type="Proteomes" id="UP000324897">
    <property type="component" value="Unassembled WGS sequence"/>
</dbReference>
<accession>A0A5J9TZM4</accession>
<gene>
    <name evidence="2" type="ORF">EJB05_36989</name>
</gene>
<dbReference type="PANTHER" id="PTHR34223">
    <property type="entry name" value="OS11G0201299 PROTEIN"/>
    <property type="match status" value="1"/>
</dbReference>
<dbReference type="OrthoDB" id="690775at2759"/>
<dbReference type="InterPro" id="IPR036047">
    <property type="entry name" value="F-box-like_dom_sf"/>
</dbReference>
<dbReference type="InterPro" id="IPR053197">
    <property type="entry name" value="F-box_SCFL_complex_component"/>
</dbReference>
<dbReference type="EMBL" id="RWGY01000030">
    <property type="protein sequence ID" value="TVU16834.1"/>
    <property type="molecule type" value="Genomic_DNA"/>
</dbReference>
<dbReference type="AlphaFoldDB" id="A0A5J9TZM4"/>
<evidence type="ECO:0000313" key="3">
    <source>
        <dbReference type="Proteomes" id="UP000324897"/>
    </source>
</evidence>
<keyword evidence="3" id="KW-1185">Reference proteome</keyword>
<feature type="domain" description="F-box" evidence="1">
    <location>
        <begin position="98"/>
        <end position="134"/>
    </location>
</feature>
<comment type="caution">
    <text evidence="2">The sequence shown here is derived from an EMBL/GenBank/DDBJ whole genome shotgun (WGS) entry which is preliminary data.</text>
</comment>
<dbReference type="SUPFAM" id="SSF81383">
    <property type="entry name" value="F-box domain"/>
    <property type="match status" value="1"/>
</dbReference>
<dbReference type="CDD" id="cd22160">
    <property type="entry name" value="F-box_AtFBL13-like"/>
    <property type="match status" value="1"/>
</dbReference>
<sequence>TPASAFNPRKLKVILASSNPTSGTSCSASTLPVRVCITAGTACAEQRARNLASYAFLAARPPLQPPPASGYACLLFDGMPQRKRGKEDSGAPAEDGHDDRISALPNALLHHVLSFLPAEEAVRTCVLARRWRHLWKSASGLRIGCLYDQDEDDPVSVDDIREFVDYLFLLRESSPLQTCELRIGNFRVHDGEPRVNHWFQHALACKVQFLKLYFYENDYIDPWLLLDDQPLVSKHLKTLELHGVRCHTSFLNFSSCPVLEHLELEYCDLSPAKKISSESLKILRIIYSAFGGDSRTRIDAPNLSMPALEEAFVRITERCDDFCNKLFVLDAYRDCHCECCDSSAKTGNEGHNYVLLKGLSEAKNLVLMSKHEMFIFKRDLRWCPTFNKLKTLLLNDYWCVPDDLSALSCILEHSPVLEKLTLQLFSEGPKHKLEMKGSFGPTGRSAAFSEHLQIVEVKCKGVDERVLKVLKFLCKLNIRGRKTPPLISKKTLETL</sequence>
<dbReference type="SUPFAM" id="SSF52047">
    <property type="entry name" value="RNI-like"/>
    <property type="match status" value="1"/>
</dbReference>
<proteinExistence type="predicted"/>
<dbReference type="InterPro" id="IPR001810">
    <property type="entry name" value="F-box_dom"/>
</dbReference>
<name>A0A5J9TZM4_9POAL</name>